<reference evidence="1" key="1">
    <citation type="submission" date="2014-11" db="EMBL/GenBank/DDBJ databases">
        <authorList>
            <person name="Amaro Gonzalez C."/>
        </authorList>
    </citation>
    <scope>NUCLEOTIDE SEQUENCE</scope>
</reference>
<protein>
    <submittedName>
        <fullName evidence="1">Uncharacterized protein</fullName>
    </submittedName>
</protein>
<reference evidence="1" key="2">
    <citation type="journal article" date="2015" name="Fish Shellfish Immunol.">
        <title>Early steps in the European eel (Anguilla anguilla)-Vibrio vulnificus interaction in the gills: Role of the RtxA13 toxin.</title>
        <authorList>
            <person name="Callol A."/>
            <person name="Pajuelo D."/>
            <person name="Ebbesson L."/>
            <person name="Teles M."/>
            <person name="MacKenzie S."/>
            <person name="Amaro C."/>
        </authorList>
    </citation>
    <scope>NUCLEOTIDE SEQUENCE</scope>
</reference>
<organism evidence="1">
    <name type="scientific">Anguilla anguilla</name>
    <name type="common">European freshwater eel</name>
    <name type="synonym">Muraena anguilla</name>
    <dbReference type="NCBI Taxonomy" id="7936"/>
    <lineage>
        <taxon>Eukaryota</taxon>
        <taxon>Metazoa</taxon>
        <taxon>Chordata</taxon>
        <taxon>Craniata</taxon>
        <taxon>Vertebrata</taxon>
        <taxon>Euteleostomi</taxon>
        <taxon>Actinopterygii</taxon>
        <taxon>Neopterygii</taxon>
        <taxon>Teleostei</taxon>
        <taxon>Anguilliformes</taxon>
        <taxon>Anguillidae</taxon>
        <taxon>Anguilla</taxon>
    </lineage>
</organism>
<dbReference type="EMBL" id="GBXM01056170">
    <property type="protein sequence ID" value="JAH52407.1"/>
    <property type="molecule type" value="Transcribed_RNA"/>
</dbReference>
<proteinExistence type="predicted"/>
<name>A0A0E9TG37_ANGAN</name>
<evidence type="ECO:0000313" key="1">
    <source>
        <dbReference type="EMBL" id="JAH52407.1"/>
    </source>
</evidence>
<sequence>MDRYLCLICFLL</sequence>
<accession>A0A0E9TG37</accession>